<evidence type="ECO:0000256" key="6">
    <source>
        <dbReference type="ARBA" id="ARBA00022741"/>
    </source>
</evidence>
<dbReference type="CDD" id="cd00642">
    <property type="entry name" value="GTP_cyclohydro1"/>
    <property type="match status" value="1"/>
</dbReference>
<dbReference type="Proteomes" id="UP000316759">
    <property type="component" value="Unassembled WGS sequence"/>
</dbReference>
<evidence type="ECO:0000256" key="8">
    <source>
        <dbReference type="ARBA" id="ARBA00023007"/>
    </source>
</evidence>
<dbReference type="PANTHER" id="PTHR11109">
    <property type="entry name" value="GTP CYCLOHYDROLASE I"/>
    <property type="match status" value="1"/>
</dbReference>
<accession>A0A504YZK3</accession>
<keyword evidence="9" id="KW-0342">GTP-binding</keyword>
<sequence>MDRVQHSQRDEIKQLCPQYKAARLADVCFHELPLREAASNQSAANNWKSKRNINQLSETMEKLSVINCESGYDSQASMNDFVLSDDSAKSPHSESISFRDKETVDCNAPVGENQINNVQNFGHKSDHFSLKPHTKKLDRELIRPTEIGKQLEEPKRRLSNQFITFRPDSHALTDFQTEKDGRFFGRSDKPTECGDNNHTDLIEGSQIFLNLKSLYRQILSSLGEDPTRPGLLKTPERAAKAMLYFTKGYYENLDELINGALFEEDYHGLIVVKNIEMFSMCEHHLVPFTGRVTIGYVPNKHVIGLSKLARIVELYARRLQVQERLTAQIADAINRALRPAGVGVIVEASHMCMMMRGVQKFSAATVTYQLLGVLEQDTRLRTEFFQSVKRESSKRGNFSAIGY</sequence>
<dbReference type="InterPro" id="IPR043134">
    <property type="entry name" value="GTP-CH-I_N"/>
</dbReference>
<dbReference type="NCBIfam" id="TIGR00063">
    <property type="entry name" value="folE"/>
    <property type="match status" value="1"/>
</dbReference>
<evidence type="ECO:0000259" key="11">
    <source>
        <dbReference type="Pfam" id="PF01227"/>
    </source>
</evidence>
<dbReference type="HAMAP" id="MF_00223">
    <property type="entry name" value="FolE"/>
    <property type="match status" value="1"/>
</dbReference>
<dbReference type="GO" id="GO:0046654">
    <property type="term" value="P:tetrahydrofolate biosynthetic process"/>
    <property type="evidence" value="ECO:0007669"/>
    <property type="project" value="InterPro"/>
</dbReference>
<keyword evidence="8" id="KW-0783">Tetrahydrobiopterin biosynthesis</keyword>
<comment type="catalytic activity">
    <reaction evidence="1">
        <text>GTP + H2O = 7,8-dihydroneopterin 3'-triphosphate + formate + H(+)</text>
        <dbReference type="Rhea" id="RHEA:17473"/>
        <dbReference type="ChEBI" id="CHEBI:15377"/>
        <dbReference type="ChEBI" id="CHEBI:15378"/>
        <dbReference type="ChEBI" id="CHEBI:15740"/>
        <dbReference type="ChEBI" id="CHEBI:37565"/>
        <dbReference type="ChEBI" id="CHEBI:58462"/>
        <dbReference type="EC" id="3.5.4.16"/>
    </reaction>
</comment>
<keyword evidence="7 12" id="KW-0378">Hydrolase</keyword>
<keyword evidence="13" id="KW-1185">Reference proteome</keyword>
<evidence type="ECO:0000256" key="2">
    <source>
        <dbReference type="ARBA" id="ARBA00005080"/>
    </source>
</evidence>
<evidence type="ECO:0000256" key="5">
    <source>
        <dbReference type="ARBA" id="ARBA00017272"/>
    </source>
</evidence>
<comment type="pathway">
    <text evidence="2">Cofactor biosynthesis; 7,8-dihydroneopterin triphosphate biosynthesis; 7,8-dihydroneopterin triphosphate from GTP: step 1/1.</text>
</comment>
<dbReference type="GO" id="GO:0005525">
    <property type="term" value="F:GTP binding"/>
    <property type="evidence" value="ECO:0007669"/>
    <property type="project" value="UniProtKB-KW"/>
</dbReference>
<proteinExistence type="inferred from homology"/>
<dbReference type="PANTHER" id="PTHR11109:SF7">
    <property type="entry name" value="GTP CYCLOHYDROLASE 1"/>
    <property type="match status" value="1"/>
</dbReference>
<dbReference type="GO" id="GO:0008270">
    <property type="term" value="F:zinc ion binding"/>
    <property type="evidence" value="ECO:0007669"/>
    <property type="project" value="TreeGrafter"/>
</dbReference>
<dbReference type="EC" id="3.5.4.16" evidence="4"/>
<organism evidence="12 13">
    <name type="scientific">Fasciola gigantica</name>
    <name type="common">Giant liver fluke</name>
    <dbReference type="NCBI Taxonomy" id="46835"/>
    <lineage>
        <taxon>Eukaryota</taxon>
        <taxon>Metazoa</taxon>
        <taxon>Spiralia</taxon>
        <taxon>Lophotrochozoa</taxon>
        <taxon>Platyhelminthes</taxon>
        <taxon>Trematoda</taxon>
        <taxon>Digenea</taxon>
        <taxon>Plagiorchiida</taxon>
        <taxon>Echinostomata</taxon>
        <taxon>Echinostomatoidea</taxon>
        <taxon>Fasciolidae</taxon>
        <taxon>Fasciola</taxon>
    </lineage>
</organism>
<evidence type="ECO:0000256" key="10">
    <source>
        <dbReference type="ARBA" id="ARBA00030854"/>
    </source>
</evidence>
<evidence type="ECO:0000256" key="4">
    <source>
        <dbReference type="ARBA" id="ARBA00012715"/>
    </source>
</evidence>
<comment type="caution">
    <text evidence="12">The sequence shown here is derived from an EMBL/GenBank/DDBJ whole genome shotgun (WGS) entry which is preliminary data.</text>
</comment>
<dbReference type="UniPathway" id="UPA00848">
    <property type="reaction ID" value="UER00151"/>
</dbReference>
<dbReference type="NCBIfam" id="NF006825">
    <property type="entry name" value="PRK09347.1-2"/>
    <property type="match status" value="1"/>
</dbReference>
<dbReference type="FunFam" id="3.30.1130.10:FF:000012">
    <property type="entry name" value="GTP cyclohydrolase 1"/>
    <property type="match status" value="1"/>
</dbReference>
<dbReference type="AlphaFoldDB" id="A0A504YZK3"/>
<feature type="domain" description="GTP cyclohydrolase I" evidence="11">
    <location>
        <begin position="214"/>
        <end position="388"/>
    </location>
</feature>
<dbReference type="GO" id="GO:0003934">
    <property type="term" value="F:GTP cyclohydrolase I activity"/>
    <property type="evidence" value="ECO:0007669"/>
    <property type="project" value="UniProtKB-EC"/>
</dbReference>
<dbReference type="InterPro" id="IPR001474">
    <property type="entry name" value="GTP_CycHdrlase_I"/>
</dbReference>
<evidence type="ECO:0000256" key="7">
    <source>
        <dbReference type="ARBA" id="ARBA00022801"/>
    </source>
</evidence>
<dbReference type="NCBIfam" id="NF006826">
    <property type="entry name" value="PRK09347.1-3"/>
    <property type="match status" value="1"/>
</dbReference>
<dbReference type="Pfam" id="PF01227">
    <property type="entry name" value="GTP_cyclohydroI"/>
    <property type="match status" value="1"/>
</dbReference>
<dbReference type="InterPro" id="IPR018234">
    <property type="entry name" value="GTP_CycHdrlase_I_CS"/>
</dbReference>
<dbReference type="Gene3D" id="1.10.286.10">
    <property type="match status" value="1"/>
</dbReference>
<dbReference type="Gene3D" id="3.30.1130.10">
    <property type="match status" value="1"/>
</dbReference>
<comment type="similarity">
    <text evidence="3">Belongs to the GTP cyclohydrolase I family.</text>
</comment>
<evidence type="ECO:0000256" key="9">
    <source>
        <dbReference type="ARBA" id="ARBA00023134"/>
    </source>
</evidence>
<dbReference type="GO" id="GO:0006729">
    <property type="term" value="P:tetrahydrobiopterin biosynthetic process"/>
    <property type="evidence" value="ECO:0007669"/>
    <property type="project" value="UniProtKB-KW"/>
</dbReference>
<dbReference type="OrthoDB" id="4966at2759"/>
<dbReference type="SUPFAM" id="SSF55620">
    <property type="entry name" value="Tetrahydrobiopterin biosynthesis enzymes-like"/>
    <property type="match status" value="1"/>
</dbReference>
<evidence type="ECO:0000256" key="1">
    <source>
        <dbReference type="ARBA" id="ARBA00001052"/>
    </source>
</evidence>
<gene>
    <name evidence="12" type="ORF">FGIG_11833</name>
</gene>
<protein>
    <recommendedName>
        <fullName evidence="5">GTP cyclohydrolase 1</fullName>
        <ecNumber evidence="4">3.5.4.16</ecNumber>
    </recommendedName>
    <alternativeName>
        <fullName evidence="10">GTP cyclohydrolase I</fullName>
    </alternativeName>
</protein>
<dbReference type="EMBL" id="SUNJ01006395">
    <property type="protein sequence ID" value="TPP62840.1"/>
    <property type="molecule type" value="Genomic_DNA"/>
</dbReference>
<reference evidence="12 13" key="1">
    <citation type="submission" date="2019-04" db="EMBL/GenBank/DDBJ databases">
        <title>Annotation for the trematode Fasciola gigantica.</title>
        <authorList>
            <person name="Choi Y.-J."/>
        </authorList>
    </citation>
    <scope>NUCLEOTIDE SEQUENCE [LARGE SCALE GENOMIC DNA]</scope>
    <source>
        <strain evidence="12">Uganda_cow_1</strain>
    </source>
</reference>
<keyword evidence="6" id="KW-0547">Nucleotide-binding</keyword>
<evidence type="ECO:0000313" key="12">
    <source>
        <dbReference type="EMBL" id="TPP62840.1"/>
    </source>
</evidence>
<dbReference type="PROSITE" id="PS00859">
    <property type="entry name" value="GTP_CYCLOHYDROL_1_1"/>
    <property type="match status" value="1"/>
</dbReference>
<dbReference type="InterPro" id="IPR020602">
    <property type="entry name" value="GTP_CycHdrlase_I_dom"/>
</dbReference>
<name>A0A504YZK3_FASGI</name>
<dbReference type="STRING" id="46835.A0A504YZK3"/>
<dbReference type="GO" id="GO:0005737">
    <property type="term" value="C:cytoplasm"/>
    <property type="evidence" value="ECO:0007669"/>
    <property type="project" value="TreeGrafter"/>
</dbReference>
<dbReference type="FunFam" id="1.10.286.10:FF:000003">
    <property type="entry name" value="GTP cyclohydrolase 1"/>
    <property type="match status" value="1"/>
</dbReference>
<evidence type="ECO:0000256" key="3">
    <source>
        <dbReference type="ARBA" id="ARBA00008085"/>
    </source>
</evidence>
<dbReference type="InterPro" id="IPR043133">
    <property type="entry name" value="GTP-CH-I_C/QueF"/>
</dbReference>
<evidence type="ECO:0000313" key="13">
    <source>
        <dbReference type="Proteomes" id="UP000316759"/>
    </source>
</evidence>
<dbReference type="PROSITE" id="PS00860">
    <property type="entry name" value="GTP_CYCLOHYDROL_1_2"/>
    <property type="match status" value="1"/>
</dbReference>